<evidence type="ECO:0000313" key="1">
    <source>
        <dbReference type="EMBL" id="PIW17218.1"/>
    </source>
</evidence>
<proteinExistence type="predicted"/>
<accession>A0A2M7G5H4</accession>
<gene>
    <name evidence="1" type="ORF">COW36_09610</name>
</gene>
<sequence length="208" mass="24668">MINFKQLKSVLDQGKDPPAKNQQKYSPLEKLYMESEQAIMLQNQNIYQETKPIPSCEARDIQNFHVRHYGLLSFYQEMQANFEKIEKEINVFELRRLLTYLEEYLTYMRAVIHCSNELVTFRTSVETQTEAVVALNRKLQQTHTPEALKLIEVEMEEILDQAEAFKDKLEDFPIRNISAQTVMPYYECYQQKLHLLQEDLLEASAWIH</sequence>
<name>A0A2M7G5H4_9BACT</name>
<organism evidence="1 2">
    <name type="scientific">bacterium (Candidatus Blackallbacteria) CG17_big_fil_post_rev_8_21_14_2_50_48_46</name>
    <dbReference type="NCBI Taxonomy" id="2014261"/>
    <lineage>
        <taxon>Bacteria</taxon>
        <taxon>Candidatus Blackallbacteria</taxon>
    </lineage>
</organism>
<dbReference type="Proteomes" id="UP000231019">
    <property type="component" value="Unassembled WGS sequence"/>
</dbReference>
<evidence type="ECO:0000313" key="2">
    <source>
        <dbReference type="Proteomes" id="UP000231019"/>
    </source>
</evidence>
<dbReference type="AlphaFoldDB" id="A0A2M7G5H4"/>
<reference evidence="1 2" key="1">
    <citation type="submission" date="2017-09" db="EMBL/GenBank/DDBJ databases">
        <title>Depth-based differentiation of microbial function through sediment-hosted aquifers and enrichment of novel symbionts in the deep terrestrial subsurface.</title>
        <authorList>
            <person name="Probst A.J."/>
            <person name="Ladd B."/>
            <person name="Jarett J.K."/>
            <person name="Geller-Mcgrath D.E."/>
            <person name="Sieber C.M."/>
            <person name="Emerson J.B."/>
            <person name="Anantharaman K."/>
            <person name="Thomas B.C."/>
            <person name="Malmstrom R."/>
            <person name="Stieglmeier M."/>
            <person name="Klingl A."/>
            <person name="Woyke T."/>
            <person name="Ryan C.M."/>
            <person name="Banfield J.F."/>
        </authorList>
    </citation>
    <scope>NUCLEOTIDE SEQUENCE [LARGE SCALE GENOMIC DNA]</scope>
    <source>
        <strain evidence="1">CG17_big_fil_post_rev_8_21_14_2_50_48_46</strain>
    </source>
</reference>
<protein>
    <submittedName>
        <fullName evidence="1">Uncharacterized protein</fullName>
    </submittedName>
</protein>
<dbReference type="EMBL" id="PFFQ01000026">
    <property type="protein sequence ID" value="PIW17218.1"/>
    <property type="molecule type" value="Genomic_DNA"/>
</dbReference>
<comment type="caution">
    <text evidence="1">The sequence shown here is derived from an EMBL/GenBank/DDBJ whole genome shotgun (WGS) entry which is preliminary data.</text>
</comment>